<dbReference type="PANTHER" id="PTHR43767:SF9">
    <property type="entry name" value="LONG-CHAIN-FATTY-ACID--COA LIGASE"/>
    <property type="match status" value="1"/>
</dbReference>
<dbReference type="GO" id="GO:0016874">
    <property type="term" value="F:ligase activity"/>
    <property type="evidence" value="ECO:0007669"/>
    <property type="project" value="UniProtKB-KW"/>
</dbReference>
<keyword evidence="1" id="KW-0472">Membrane</keyword>
<evidence type="ECO:0000313" key="4">
    <source>
        <dbReference type="EMBL" id="MEA3569464.1"/>
    </source>
</evidence>
<dbReference type="Pfam" id="PF00501">
    <property type="entry name" value="AMP-binding"/>
    <property type="match status" value="1"/>
</dbReference>
<dbReference type="CDD" id="cd05936">
    <property type="entry name" value="FC-FACS_FadD_like"/>
    <property type="match status" value="1"/>
</dbReference>
<accession>A0ABU5PI63</accession>
<dbReference type="InterPro" id="IPR050237">
    <property type="entry name" value="ATP-dep_AMP-bd_enzyme"/>
</dbReference>
<dbReference type="Proteomes" id="UP001292216">
    <property type="component" value="Unassembled WGS sequence"/>
</dbReference>
<feature type="transmembrane region" description="Helical" evidence="1">
    <location>
        <begin position="251"/>
        <end position="280"/>
    </location>
</feature>
<dbReference type="InterPro" id="IPR045851">
    <property type="entry name" value="AMP-bd_C_sf"/>
</dbReference>
<keyword evidence="4" id="KW-0436">Ligase</keyword>
<dbReference type="InterPro" id="IPR025110">
    <property type="entry name" value="AMP-bd_C"/>
</dbReference>
<dbReference type="Pfam" id="PF13193">
    <property type="entry name" value="AMP-binding_C"/>
    <property type="match status" value="1"/>
</dbReference>
<evidence type="ECO:0000313" key="5">
    <source>
        <dbReference type="Proteomes" id="UP001292216"/>
    </source>
</evidence>
<dbReference type="Gene3D" id="3.30.300.30">
    <property type="match status" value="1"/>
</dbReference>
<feature type="transmembrane region" description="Helical" evidence="1">
    <location>
        <begin position="88"/>
        <end position="107"/>
    </location>
</feature>
<dbReference type="InterPro" id="IPR000873">
    <property type="entry name" value="AMP-dep_synth/lig_dom"/>
</dbReference>
<proteinExistence type="predicted"/>
<name>A0ABU5PI63_9BACL</name>
<protein>
    <submittedName>
        <fullName evidence="4">Long-chain fatty acid--CoA ligase</fullName>
    </submittedName>
</protein>
<evidence type="ECO:0000259" key="3">
    <source>
        <dbReference type="Pfam" id="PF13193"/>
    </source>
</evidence>
<feature type="domain" description="AMP-binding enzyme C-terminal" evidence="3">
    <location>
        <begin position="467"/>
        <end position="542"/>
    </location>
</feature>
<dbReference type="PANTHER" id="PTHR43767">
    <property type="entry name" value="LONG-CHAIN-FATTY-ACID--COA LIGASE"/>
    <property type="match status" value="1"/>
</dbReference>
<gene>
    <name evidence="4" type="ORF">U9M73_05565</name>
</gene>
<organism evidence="4 5">
    <name type="scientific">Paenibacillus phoenicis</name>
    <dbReference type="NCBI Taxonomy" id="554117"/>
    <lineage>
        <taxon>Bacteria</taxon>
        <taxon>Bacillati</taxon>
        <taxon>Bacillota</taxon>
        <taxon>Bacilli</taxon>
        <taxon>Bacillales</taxon>
        <taxon>Paenibacillaceae</taxon>
        <taxon>Paenibacillus</taxon>
    </lineage>
</organism>
<dbReference type="PROSITE" id="PS00455">
    <property type="entry name" value="AMP_BINDING"/>
    <property type="match status" value="1"/>
</dbReference>
<dbReference type="Gene3D" id="3.40.50.12780">
    <property type="entry name" value="N-terminal domain of ligase-like"/>
    <property type="match status" value="1"/>
</dbReference>
<dbReference type="InterPro" id="IPR020845">
    <property type="entry name" value="AMP-binding_CS"/>
</dbReference>
<evidence type="ECO:0000259" key="2">
    <source>
        <dbReference type="Pfam" id="PF00501"/>
    </source>
</evidence>
<keyword evidence="1" id="KW-1133">Transmembrane helix</keyword>
<dbReference type="SUPFAM" id="SSF56801">
    <property type="entry name" value="Acetyl-CoA synthetase-like"/>
    <property type="match status" value="1"/>
</dbReference>
<evidence type="ECO:0000256" key="1">
    <source>
        <dbReference type="SAM" id="Phobius"/>
    </source>
</evidence>
<keyword evidence="5" id="KW-1185">Reference proteome</keyword>
<dbReference type="RefSeq" id="WP_009223207.1">
    <property type="nucleotide sequence ID" value="NZ_CBCSKM010000026.1"/>
</dbReference>
<dbReference type="InterPro" id="IPR042099">
    <property type="entry name" value="ANL_N_sf"/>
</dbReference>
<feature type="domain" description="AMP-dependent synthetase/ligase" evidence="2">
    <location>
        <begin position="30"/>
        <end position="417"/>
    </location>
</feature>
<keyword evidence="1" id="KW-0812">Transmembrane</keyword>
<reference evidence="4 5" key="1">
    <citation type="submission" date="2023-12" db="EMBL/GenBank/DDBJ databases">
        <title>Whole genome sequencing of Paenibacillus phoenicis isolated from the Phoenix Mars Lander spacecraft assembly facility.</title>
        <authorList>
            <person name="Garcia A."/>
            <person name="Venkateswaran K."/>
        </authorList>
    </citation>
    <scope>NUCLEOTIDE SEQUENCE [LARGE SCALE GENOMIC DNA]</scope>
    <source>
        <strain evidence="4 5">3PO2SA</strain>
    </source>
</reference>
<sequence length="564" mass="63519">MSSKPWLKFYPAEVPPTYDYPKQNLAHFLEVSAARFPEVTALEFMGKKINYRTLLKQSYQFANALRKLGIRKGDRVAIMLPNCPQAVIAYYGTLLMGGIAVMTNPLYMPRELEHQLTDAGARVMVTLDPLVERVRTATKLHPMEYIIATSIKDYLPFPKNMLYPIKAKKDGMLAHLNYNDRLIAFPAFLASGSSEPCHVEVDSEQDLALLQYTGGTTGFAKGVMLTHMNLVANTIQNQLWFYRARPAKEKYLAALPFFHVFGMTVLLNQSVSLGGTLLLMPRFEINQVLQTIHLKKPTVFPGAPTMYVAIINHKDVAGYDLSSINVCVSGAASLPLEVQTRFEELTGGKLIEGYGLTEASPVTHANNIWGMRKTGSIGIPFPDTDAMIVQPDTLEEVPVGEIGELAVRGPQVMRGYWNRPEETYKTLRDGWLLTGDLGRMDEDGFFYILDRRKDLIIAGGYNIYPREVEEVLFEHPDVEEAIVAGIFDRYRGETVKAYIVLKEGATPDEEGIKRWCKEKLAAYKVPKVYEFRDSLPKTLAGKVLRRRLVEEEAERQNPPQAKEK</sequence>
<comment type="caution">
    <text evidence="4">The sequence shown here is derived from an EMBL/GenBank/DDBJ whole genome shotgun (WGS) entry which is preliminary data.</text>
</comment>
<dbReference type="EMBL" id="JAYERP010000001">
    <property type="protein sequence ID" value="MEA3569464.1"/>
    <property type="molecule type" value="Genomic_DNA"/>
</dbReference>